<proteinExistence type="predicted"/>
<dbReference type="EMBL" id="BARW01011695">
    <property type="protein sequence ID" value="GAI75588.1"/>
    <property type="molecule type" value="Genomic_DNA"/>
</dbReference>
<dbReference type="AlphaFoldDB" id="X1R501"/>
<comment type="caution">
    <text evidence="1">The sequence shown here is derived from an EMBL/GenBank/DDBJ whole genome shotgun (WGS) entry which is preliminary data.</text>
</comment>
<organism evidence="1">
    <name type="scientific">marine sediment metagenome</name>
    <dbReference type="NCBI Taxonomy" id="412755"/>
    <lineage>
        <taxon>unclassified sequences</taxon>
        <taxon>metagenomes</taxon>
        <taxon>ecological metagenomes</taxon>
    </lineage>
</organism>
<evidence type="ECO:0000313" key="1">
    <source>
        <dbReference type="EMBL" id="GAI75588.1"/>
    </source>
</evidence>
<protein>
    <submittedName>
        <fullName evidence="1">Uncharacterized protein</fullName>
    </submittedName>
</protein>
<reference evidence="1" key="1">
    <citation type="journal article" date="2014" name="Front. Microbiol.">
        <title>High frequency of phylogenetically diverse reductive dehalogenase-homologous genes in deep subseafloor sedimentary metagenomes.</title>
        <authorList>
            <person name="Kawai M."/>
            <person name="Futagami T."/>
            <person name="Toyoda A."/>
            <person name="Takaki Y."/>
            <person name="Nishi S."/>
            <person name="Hori S."/>
            <person name="Arai W."/>
            <person name="Tsubouchi T."/>
            <person name="Morono Y."/>
            <person name="Uchiyama I."/>
            <person name="Ito T."/>
            <person name="Fujiyama A."/>
            <person name="Inagaki F."/>
            <person name="Takami H."/>
        </authorList>
    </citation>
    <scope>NUCLEOTIDE SEQUENCE</scope>
    <source>
        <strain evidence="1">Expedition CK06-06</strain>
    </source>
</reference>
<sequence length="86" mass="10082">MKILLIALFISLLFGAFGVPWLIRTIARTATDRMLYGKKTPTKKCINRCISILTWSNKWLTNREEPDIQRILRLRVKLDEMQKPHG</sequence>
<accession>X1R501</accession>
<gene>
    <name evidence="1" type="ORF">S12H4_22430</name>
</gene>
<name>X1R501_9ZZZZ</name>